<reference evidence="1 2" key="1">
    <citation type="submission" date="2018-11" db="EMBL/GenBank/DDBJ databases">
        <title>Paraburkholderia sp. DHOA04, isolated from soil.</title>
        <authorList>
            <person name="Gao Z.-H."/>
            <person name="Qiu L.-H."/>
            <person name="Fu J.-C."/>
        </authorList>
    </citation>
    <scope>NUCLEOTIDE SEQUENCE [LARGE SCALE GENOMIC DNA]</scope>
    <source>
        <strain evidence="1 2">DHOA04</strain>
    </source>
</reference>
<dbReference type="RefSeq" id="WP_124151714.1">
    <property type="nucleotide sequence ID" value="NZ_RQIS01000009.1"/>
</dbReference>
<evidence type="ECO:0000313" key="1">
    <source>
        <dbReference type="EMBL" id="RQH05786.1"/>
    </source>
</evidence>
<proteinExistence type="predicted"/>
<organism evidence="1 2">
    <name type="scientific">Paraburkholderia dinghuensis</name>
    <dbReference type="NCBI Taxonomy" id="2305225"/>
    <lineage>
        <taxon>Bacteria</taxon>
        <taxon>Pseudomonadati</taxon>
        <taxon>Pseudomonadota</taxon>
        <taxon>Betaproteobacteria</taxon>
        <taxon>Burkholderiales</taxon>
        <taxon>Burkholderiaceae</taxon>
        <taxon>Paraburkholderia</taxon>
    </lineage>
</organism>
<sequence length="219" mass="22928">MAPAISVPVAPEVPATLASSAAREATVAAAAPAALATQTVVVDPPPKQPVTQTVVVDAPPKQPELGVSGATPINTVQRNTASQRRVADERPIARRADVSVRADVARNLASARASLDKDDLMPARRALMNVLAEQPGNGQAQQMQTELASREAERDSLLGYARLCARNGQWVCAWHNAGHALTIDASSQEARALLSRAIAEQGAHASRSFDPSLPGADNQ</sequence>
<dbReference type="Proteomes" id="UP000272778">
    <property type="component" value="Unassembled WGS sequence"/>
</dbReference>
<gene>
    <name evidence="1" type="ORF">D1Y85_14335</name>
</gene>
<dbReference type="EMBL" id="RQIS01000009">
    <property type="protein sequence ID" value="RQH05786.1"/>
    <property type="molecule type" value="Genomic_DNA"/>
</dbReference>
<protein>
    <submittedName>
        <fullName evidence="1">Uncharacterized protein</fullName>
    </submittedName>
</protein>
<keyword evidence="2" id="KW-1185">Reference proteome</keyword>
<accession>A0A3N6Q0T7</accession>
<comment type="caution">
    <text evidence="1">The sequence shown here is derived from an EMBL/GenBank/DDBJ whole genome shotgun (WGS) entry which is preliminary data.</text>
</comment>
<dbReference type="AlphaFoldDB" id="A0A3N6Q0T7"/>
<name>A0A3N6Q0T7_9BURK</name>
<evidence type="ECO:0000313" key="2">
    <source>
        <dbReference type="Proteomes" id="UP000272778"/>
    </source>
</evidence>
<dbReference type="OrthoDB" id="9128660at2"/>